<name>A0ABV0UWA0_9TELE</name>
<organism evidence="2 3">
    <name type="scientific">Ilyodon furcidens</name>
    <name type="common">goldbreast splitfin</name>
    <dbReference type="NCBI Taxonomy" id="33524"/>
    <lineage>
        <taxon>Eukaryota</taxon>
        <taxon>Metazoa</taxon>
        <taxon>Chordata</taxon>
        <taxon>Craniata</taxon>
        <taxon>Vertebrata</taxon>
        <taxon>Euteleostomi</taxon>
        <taxon>Actinopterygii</taxon>
        <taxon>Neopterygii</taxon>
        <taxon>Teleostei</taxon>
        <taxon>Neoteleostei</taxon>
        <taxon>Acanthomorphata</taxon>
        <taxon>Ovalentaria</taxon>
        <taxon>Atherinomorphae</taxon>
        <taxon>Cyprinodontiformes</taxon>
        <taxon>Goodeidae</taxon>
        <taxon>Ilyodon</taxon>
    </lineage>
</organism>
<protein>
    <submittedName>
        <fullName evidence="2">Uncharacterized protein</fullName>
    </submittedName>
</protein>
<proteinExistence type="predicted"/>
<accession>A0ABV0UWA0</accession>
<gene>
    <name evidence="2" type="ORF">ILYODFUR_028911</name>
</gene>
<dbReference type="EMBL" id="JAHRIQ010085127">
    <property type="protein sequence ID" value="MEQ2249406.1"/>
    <property type="molecule type" value="Genomic_DNA"/>
</dbReference>
<feature type="region of interest" description="Disordered" evidence="1">
    <location>
        <begin position="150"/>
        <end position="195"/>
    </location>
</feature>
<evidence type="ECO:0000313" key="2">
    <source>
        <dbReference type="EMBL" id="MEQ2249406.1"/>
    </source>
</evidence>
<dbReference type="Proteomes" id="UP001482620">
    <property type="component" value="Unassembled WGS sequence"/>
</dbReference>
<evidence type="ECO:0000313" key="3">
    <source>
        <dbReference type="Proteomes" id="UP001482620"/>
    </source>
</evidence>
<sequence>MKLRCLDFVHYLRLFPDDFAFVHLVLQAEFLGRVWLDAPAPLSTGGPFAPLLEAVSAAYGAPEPQPADARPPEPQPAAAGLPGHAPEEPVSGLPPPPSHVPEEPMGGLPPHPRHVPEEPVGGLPPRPGPEHLLSFLWGVCLELFMDSRSAADASSDSRVPADFTTDSRPVEATCTTDSRPSDVTPDARPADDKPG</sequence>
<keyword evidence="3" id="KW-1185">Reference proteome</keyword>
<evidence type="ECO:0000256" key="1">
    <source>
        <dbReference type="SAM" id="MobiDB-lite"/>
    </source>
</evidence>
<feature type="region of interest" description="Disordered" evidence="1">
    <location>
        <begin position="60"/>
        <end position="126"/>
    </location>
</feature>
<reference evidence="2 3" key="1">
    <citation type="submission" date="2021-06" db="EMBL/GenBank/DDBJ databases">
        <authorList>
            <person name="Palmer J.M."/>
        </authorList>
    </citation>
    <scope>NUCLEOTIDE SEQUENCE [LARGE SCALE GENOMIC DNA]</scope>
    <source>
        <strain evidence="3">if_2019</strain>
        <tissue evidence="2">Muscle</tissue>
    </source>
</reference>
<comment type="caution">
    <text evidence="2">The sequence shown here is derived from an EMBL/GenBank/DDBJ whole genome shotgun (WGS) entry which is preliminary data.</text>
</comment>